<evidence type="ECO:0000313" key="2">
    <source>
        <dbReference type="EMBL" id="CAH1392010.1"/>
    </source>
</evidence>
<protein>
    <submittedName>
        <fullName evidence="2">Uncharacterized protein</fullName>
    </submittedName>
</protein>
<name>A0A9P0H344_NEZVI</name>
<reference evidence="2" key="1">
    <citation type="submission" date="2022-01" db="EMBL/GenBank/DDBJ databases">
        <authorList>
            <person name="King R."/>
        </authorList>
    </citation>
    <scope>NUCLEOTIDE SEQUENCE</scope>
</reference>
<dbReference type="Proteomes" id="UP001152798">
    <property type="component" value="Chromosome 1"/>
</dbReference>
<sequence length="156" mass="18066">MVNMREPLQAEGDIEVPTDDHWFESDEETTDEESCIGEPLPAGGDVGIPTDDDTLISDDEMIEEEHWTIRELELPSSFLTSDDEVVSEMRTLISTLERKHLPINELSSPTNGPHDPEEKITVEDPIFYMDKETRDRFIELRERYKKQLNLDDDMKL</sequence>
<gene>
    <name evidence="2" type="ORF">NEZAVI_LOCUS2918</name>
</gene>
<feature type="region of interest" description="Disordered" evidence="1">
    <location>
        <begin position="103"/>
        <end position="124"/>
    </location>
</feature>
<feature type="region of interest" description="Disordered" evidence="1">
    <location>
        <begin position="1"/>
        <end position="20"/>
    </location>
</feature>
<keyword evidence="3" id="KW-1185">Reference proteome</keyword>
<dbReference type="EMBL" id="OV725077">
    <property type="protein sequence ID" value="CAH1392010.1"/>
    <property type="molecule type" value="Genomic_DNA"/>
</dbReference>
<dbReference type="AlphaFoldDB" id="A0A9P0H344"/>
<proteinExistence type="predicted"/>
<organism evidence="2 3">
    <name type="scientific">Nezara viridula</name>
    <name type="common">Southern green stink bug</name>
    <name type="synonym">Cimex viridulus</name>
    <dbReference type="NCBI Taxonomy" id="85310"/>
    <lineage>
        <taxon>Eukaryota</taxon>
        <taxon>Metazoa</taxon>
        <taxon>Ecdysozoa</taxon>
        <taxon>Arthropoda</taxon>
        <taxon>Hexapoda</taxon>
        <taxon>Insecta</taxon>
        <taxon>Pterygota</taxon>
        <taxon>Neoptera</taxon>
        <taxon>Paraneoptera</taxon>
        <taxon>Hemiptera</taxon>
        <taxon>Heteroptera</taxon>
        <taxon>Panheteroptera</taxon>
        <taxon>Pentatomomorpha</taxon>
        <taxon>Pentatomoidea</taxon>
        <taxon>Pentatomidae</taxon>
        <taxon>Pentatominae</taxon>
        <taxon>Nezara</taxon>
    </lineage>
</organism>
<feature type="compositionally biased region" description="Acidic residues" evidence="1">
    <location>
        <begin position="25"/>
        <end position="35"/>
    </location>
</feature>
<feature type="region of interest" description="Disordered" evidence="1">
    <location>
        <begin position="25"/>
        <end position="54"/>
    </location>
</feature>
<accession>A0A9P0H344</accession>
<evidence type="ECO:0000313" key="3">
    <source>
        <dbReference type="Proteomes" id="UP001152798"/>
    </source>
</evidence>
<evidence type="ECO:0000256" key="1">
    <source>
        <dbReference type="SAM" id="MobiDB-lite"/>
    </source>
</evidence>